<gene>
    <name evidence="1" type="ORF">L2E82_49211</name>
</gene>
<keyword evidence="2" id="KW-1185">Reference proteome</keyword>
<reference evidence="1 2" key="2">
    <citation type="journal article" date="2022" name="Mol. Ecol. Resour.">
        <title>The genomes of chicory, endive, great burdock and yacon provide insights into Asteraceae paleo-polyploidization history and plant inulin production.</title>
        <authorList>
            <person name="Fan W."/>
            <person name="Wang S."/>
            <person name="Wang H."/>
            <person name="Wang A."/>
            <person name="Jiang F."/>
            <person name="Liu H."/>
            <person name="Zhao H."/>
            <person name="Xu D."/>
            <person name="Zhang Y."/>
        </authorList>
    </citation>
    <scope>NUCLEOTIDE SEQUENCE [LARGE SCALE GENOMIC DNA]</scope>
    <source>
        <strain evidence="2">cv. Punajuju</strain>
        <tissue evidence="1">Leaves</tissue>
    </source>
</reference>
<accession>A0ACB8Z0A2</accession>
<proteinExistence type="predicted"/>
<organism evidence="1 2">
    <name type="scientific">Cichorium intybus</name>
    <name type="common">Chicory</name>
    <dbReference type="NCBI Taxonomy" id="13427"/>
    <lineage>
        <taxon>Eukaryota</taxon>
        <taxon>Viridiplantae</taxon>
        <taxon>Streptophyta</taxon>
        <taxon>Embryophyta</taxon>
        <taxon>Tracheophyta</taxon>
        <taxon>Spermatophyta</taxon>
        <taxon>Magnoliopsida</taxon>
        <taxon>eudicotyledons</taxon>
        <taxon>Gunneridae</taxon>
        <taxon>Pentapetalae</taxon>
        <taxon>asterids</taxon>
        <taxon>campanulids</taxon>
        <taxon>Asterales</taxon>
        <taxon>Asteraceae</taxon>
        <taxon>Cichorioideae</taxon>
        <taxon>Cichorieae</taxon>
        <taxon>Cichoriinae</taxon>
        <taxon>Cichorium</taxon>
    </lineage>
</organism>
<dbReference type="EMBL" id="CM042017">
    <property type="protein sequence ID" value="KAI3690998.1"/>
    <property type="molecule type" value="Genomic_DNA"/>
</dbReference>
<evidence type="ECO:0000313" key="2">
    <source>
        <dbReference type="Proteomes" id="UP001055811"/>
    </source>
</evidence>
<protein>
    <submittedName>
        <fullName evidence="1">Uncharacterized protein</fullName>
    </submittedName>
</protein>
<reference evidence="2" key="1">
    <citation type="journal article" date="2022" name="Mol. Ecol. Resour.">
        <title>The genomes of chicory, endive, great burdock and yacon provide insights into Asteraceae palaeo-polyploidization history and plant inulin production.</title>
        <authorList>
            <person name="Fan W."/>
            <person name="Wang S."/>
            <person name="Wang H."/>
            <person name="Wang A."/>
            <person name="Jiang F."/>
            <person name="Liu H."/>
            <person name="Zhao H."/>
            <person name="Xu D."/>
            <person name="Zhang Y."/>
        </authorList>
    </citation>
    <scope>NUCLEOTIDE SEQUENCE [LARGE SCALE GENOMIC DNA]</scope>
    <source>
        <strain evidence="2">cv. Punajuju</strain>
    </source>
</reference>
<name>A0ACB8Z0A2_CICIN</name>
<dbReference type="Proteomes" id="UP001055811">
    <property type="component" value="Linkage Group LG09"/>
</dbReference>
<evidence type="ECO:0000313" key="1">
    <source>
        <dbReference type="EMBL" id="KAI3690998.1"/>
    </source>
</evidence>
<comment type="caution">
    <text evidence="1">The sequence shown here is derived from an EMBL/GenBank/DDBJ whole genome shotgun (WGS) entry which is preliminary data.</text>
</comment>
<sequence>MVASISKKHDFKGFSQIESLYSEGLPLKLEDKFSWLRDYEFARQALAGVNPVNIEKLRVFPPVCQLDPAIYGQQESALKEEHISGYLNGMTVKMIDASSLCNLTSLLLFYQHHRLYFDSLPPHPSMLFLSATNTAEAALPFPNRARDTRKHHVCFLHHRPPPLADAGMLLPSAEKISCGSAVEKTDRGGERGRLYMMWWSWMKFS</sequence>